<feature type="transmembrane region" description="Helical" evidence="5">
    <location>
        <begin position="30"/>
        <end position="47"/>
    </location>
</feature>
<dbReference type="InterPro" id="IPR049453">
    <property type="entry name" value="Memb_transporter_dom"/>
</dbReference>
<evidence type="ECO:0000313" key="7">
    <source>
        <dbReference type="EMBL" id="RNE49928.1"/>
    </source>
</evidence>
<evidence type="ECO:0000256" key="3">
    <source>
        <dbReference type="ARBA" id="ARBA00022989"/>
    </source>
</evidence>
<sequence>MAKLRIGTLERLKVIESSLGSRINRVRKRSFAIVQASLAAGLAYWVAQTIFGHASPFFAPITVVIILGLSGGDRIRRAAEISLGVTVGVGLGDFLVNYVGPGTWQISVIVAVSLLVASMLSSSVLVSNQVAIGAIIIATIMPPGTAGGGTERMFDAFIGSVIGLVTIALLPASPLNSGRREVSKLLGIASSVLDDVAVALEKQEVKELDEAIMAVHNTQAGIADMIAAAKGGREVSKLSPMMWDSRWRVRSLERILPSVEQLLGDIRVLARRARVLCEDGDQVTIRLINIIDELADITASLSDYFDGLADETQTAEIPALVRRLQVLAASTDMSVVKDDGVLSEYVLLAQARSVTVHLLVVCGWSEESATAALPPTSATPAYPYERWPGIIEDD</sequence>
<evidence type="ECO:0000313" key="8">
    <source>
        <dbReference type="Proteomes" id="UP000266975"/>
    </source>
</evidence>
<proteinExistence type="predicted"/>
<keyword evidence="2 5" id="KW-0812">Transmembrane</keyword>
<comment type="caution">
    <text evidence="7">The sequence shown here is derived from an EMBL/GenBank/DDBJ whole genome shotgun (WGS) entry which is preliminary data.</text>
</comment>
<organism evidence="7 8">
    <name type="scientific">Corynebacterium alimapuense</name>
    <dbReference type="NCBI Taxonomy" id="1576874"/>
    <lineage>
        <taxon>Bacteria</taxon>
        <taxon>Bacillati</taxon>
        <taxon>Actinomycetota</taxon>
        <taxon>Actinomycetes</taxon>
        <taxon>Mycobacteriales</taxon>
        <taxon>Corynebacteriaceae</taxon>
        <taxon>Corynebacterium</taxon>
    </lineage>
</organism>
<dbReference type="EMBL" id="PTJO01000001">
    <property type="protein sequence ID" value="RNE49928.1"/>
    <property type="molecule type" value="Genomic_DNA"/>
</dbReference>
<dbReference type="Pfam" id="PF13515">
    <property type="entry name" value="FUSC_2"/>
    <property type="match status" value="1"/>
</dbReference>
<reference evidence="7 8" key="1">
    <citation type="submission" date="2018-02" db="EMBL/GenBank/DDBJ databases">
        <title>Corynebacterium alimpuense sp. nov., a marine obligate actinomycete isolated from sediments of Valparaiso bay, Chile.</title>
        <authorList>
            <person name="Claverias F."/>
            <person name="Gonzales-Siles L."/>
            <person name="Salva-Serra F."/>
            <person name="Inganaes E."/>
            <person name="Molin K."/>
            <person name="Cumsille A."/>
            <person name="Undabarrena A."/>
            <person name="Couve E."/>
            <person name="Moore E.R.B."/>
            <person name="Gomila M."/>
            <person name="Camara B."/>
        </authorList>
    </citation>
    <scope>NUCLEOTIDE SEQUENCE [LARGE SCALE GENOMIC DNA]</scope>
    <source>
        <strain evidence="7 8">CCUG 69366</strain>
    </source>
</reference>
<keyword evidence="3 5" id="KW-1133">Transmembrane helix</keyword>
<accession>A0A3M8KC12</accession>
<evidence type="ECO:0000256" key="1">
    <source>
        <dbReference type="ARBA" id="ARBA00004141"/>
    </source>
</evidence>
<evidence type="ECO:0000259" key="6">
    <source>
        <dbReference type="Pfam" id="PF13515"/>
    </source>
</evidence>
<dbReference type="RefSeq" id="WP_123046973.1">
    <property type="nucleotide sequence ID" value="NZ_PTJO01000001.1"/>
</dbReference>
<keyword evidence="4 5" id="KW-0472">Membrane</keyword>
<comment type="subcellular location">
    <subcellularLocation>
        <location evidence="1">Membrane</location>
        <topology evidence="1">Multi-pass membrane protein</topology>
    </subcellularLocation>
</comment>
<dbReference type="GO" id="GO:0016020">
    <property type="term" value="C:membrane"/>
    <property type="evidence" value="ECO:0007669"/>
    <property type="project" value="UniProtKB-SubCell"/>
</dbReference>
<evidence type="ECO:0000256" key="4">
    <source>
        <dbReference type="ARBA" id="ARBA00023136"/>
    </source>
</evidence>
<dbReference type="Proteomes" id="UP000266975">
    <property type="component" value="Unassembled WGS sequence"/>
</dbReference>
<protein>
    <recommendedName>
        <fullName evidence="6">Integral membrane bound transporter domain-containing protein</fullName>
    </recommendedName>
</protein>
<name>A0A3M8KC12_9CORY</name>
<feature type="transmembrane region" description="Helical" evidence="5">
    <location>
        <begin position="156"/>
        <end position="175"/>
    </location>
</feature>
<feature type="domain" description="Integral membrane bound transporter" evidence="6">
    <location>
        <begin position="43"/>
        <end position="165"/>
    </location>
</feature>
<evidence type="ECO:0000256" key="2">
    <source>
        <dbReference type="ARBA" id="ARBA00022692"/>
    </source>
</evidence>
<dbReference type="AlphaFoldDB" id="A0A3M8KC12"/>
<feature type="transmembrane region" description="Helical" evidence="5">
    <location>
        <begin position="106"/>
        <end position="126"/>
    </location>
</feature>
<evidence type="ECO:0000256" key="5">
    <source>
        <dbReference type="SAM" id="Phobius"/>
    </source>
</evidence>
<feature type="transmembrane region" description="Helical" evidence="5">
    <location>
        <begin position="131"/>
        <end position="150"/>
    </location>
</feature>
<gene>
    <name evidence="7" type="ORF">C5L39_00705</name>
</gene>
<keyword evidence="8" id="KW-1185">Reference proteome</keyword>
<dbReference type="OrthoDB" id="5198202at2"/>